<dbReference type="InterPro" id="IPR018200">
    <property type="entry name" value="USP_CS"/>
</dbReference>
<keyword evidence="3" id="KW-0645">Protease</keyword>
<dbReference type="GO" id="GO:0070628">
    <property type="term" value="F:proteasome binding"/>
    <property type="evidence" value="ECO:0007669"/>
    <property type="project" value="TreeGrafter"/>
</dbReference>
<dbReference type="InterPro" id="IPR044635">
    <property type="entry name" value="UBP14-like"/>
</dbReference>
<evidence type="ECO:0000313" key="9">
    <source>
        <dbReference type="Proteomes" id="UP000070089"/>
    </source>
</evidence>
<dbReference type="GO" id="GO:0043161">
    <property type="term" value="P:proteasome-mediated ubiquitin-dependent protein catabolic process"/>
    <property type="evidence" value="ECO:0007669"/>
    <property type="project" value="InterPro"/>
</dbReference>
<evidence type="ECO:0000256" key="2">
    <source>
        <dbReference type="ARBA" id="ARBA00012759"/>
    </source>
</evidence>
<comment type="caution">
    <text evidence="8">The sequence shown here is derived from an EMBL/GenBank/DDBJ whole genome shotgun (WGS) entry which is preliminary data.</text>
</comment>
<gene>
    <name evidence="8" type="ORF">QR46_3602</name>
</gene>
<dbReference type="PROSITE" id="PS50235">
    <property type="entry name" value="USP_3"/>
    <property type="match status" value="1"/>
</dbReference>
<keyword evidence="5 8" id="KW-0378">Hydrolase</keyword>
<evidence type="ECO:0000256" key="1">
    <source>
        <dbReference type="ARBA" id="ARBA00000707"/>
    </source>
</evidence>
<sequence>MSKDNTSITLQVYFNGSPHTITVNADDNVSAVCTAVSPFVGVNPDALCVLSETWVGALSHSSPLKCFRIHNNTRLYCFGSNGVAAVMRAEVNETTDGLDEKGLLKEEVVASGVENIGNTCFFGAALQCLFRCTVLRTVLLYMLPARSLEHCDLFVRALTSSFHILDKKQTTVNPKELLTLFGTLHPSLIRPQLGGYTMQDAQETLSQILNDLSLALPVSSLGVMNTAGHLAKDYLELRNAMLSSLENGRAENSVVDCLFNMKIEYHTDEIGSRPDSTDSKYFLSINLTDKCYSLLDQLDKEMGEEEITINGEQHKRISRFSFLPPYLFIVINRFLWEEQAQRRLKINRRFTFPFTIDLYRYCSAGLQASLDSLATEPEGKPASTIGSADYSLVSVIAHHGLSADSGHYITFSRIKDNLWAKLNDANVTEVTADDIEALAGGSPTFVAYVLLYEYTAIGL</sequence>
<dbReference type="EC" id="3.4.19.12" evidence="2"/>
<evidence type="ECO:0000256" key="4">
    <source>
        <dbReference type="ARBA" id="ARBA00022786"/>
    </source>
</evidence>
<dbReference type="SUPFAM" id="SSF54236">
    <property type="entry name" value="Ubiquitin-like"/>
    <property type="match status" value="1"/>
</dbReference>
<protein>
    <recommendedName>
        <fullName evidence="2">ubiquitinyl hydrolase 1</fullName>
        <ecNumber evidence="2">3.4.19.12</ecNumber>
    </recommendedName>
</protein>
<dbReference type="Proteomes" id="UP000070089">
    <property type="component" value="Unassembled WGS sequence"/>
</dbReference>
<accession>A0A132NQX9</accession>
<keyword evidence="4" id="KW-0833">Ubl conjugation pathway</keyword>
<dbReference type="VEuPathDB" id="GiardiaDB:QR46_3602"/>
<evidence type="ECO:0000259" key="7">
    <source>
        <dbReference type="PROSITE" id="PS50235"/>
    </source>
</evidence>
<dbReference type="GO" id="GO:0061136">
    <property type="term" value="P:regulation of proteasomal protein catabolic process"/>
    <property type="evidence" value="ECO:0007669"/>
    <property type="project" value="TreeGrafter"/>
</dbReference>
<dbReference type="Gene3D" id="3.90.70.10">
    <property type="entry name" value="Cysteine proteinases"/>
    <property type="match status" value="1"/>
</dbReference>
<dbReference type="InterPro" id="IPR038765">
    <property type="entry name" value="Papain-like_cys_pep_sf"/>
</dbReference>
<dbReference type="AlphaFoldDB" id="A0A132NQX9"/>
<dbReference type="PANTHER" id="PTHR43982">
    <property type="entry name" value="UBIQUITIN CARBOXYL-TERMINAL HYDROLASE"/>
    <property type="match status" value="1"/>
</dbReference>
<evidence type="ECO:0000256" key="6">
    <source>
        <dbReference type="ARBA" id="ARBA00022807"/>
    </source>
</evidence>
<dbReference type="PROSITE" id="PS00973">
    <property type="entry name" value="USP_2"/>
    <property type="match status" value="1"/>
</dbReference>
<dbReference type="EMBL" id="JXTI01000118">
    <property type="protein sequence ID" value="KWX12427.1"/>
    <property type="molecule type" value="Genomic_DNA"/>
</dbReference>
<dbReference type="InterPro" id="IPR001394">
    <property type="entry name" value="Peptidase_C19_UCH"/>
</dbReference>
<keyword evidence="6" id="KW-0788">Thiol protease</keyword>
<reference evidence="8 9" key="1">
    <citation type="journal article" date="2015" name="Mol. Biochem. Parasitol.">
        <title>Identification of polymorphic genes for use in assemblage B genotyping assays through comparative genomics of multiple assemblage B Giardia duodenalis isolates.</title>
        <authorList>
            <person name="Wielinga C."/>
            <person name="Thompson R.C."/>
            <person name="Monis P."/>
            <person name="Ryan U."/>
        </authorList>
    </citation>
    <scope>NUCLEOTIDE SEQUENCE [LARGE SCALE GENOMIC DNA]</scope>
    <source>
        <strain evidence="8 9">BAH15c1</strain>
    </source>
</reference>
<dbReference type="InterPro" id="IPR028889">
    <property type="entry name" value="USP"/>
</dbReference>
<evidence type="ECO:0000256" key="3">
    <source>
        <dbReference type="ARBA" id="ARBA00022670"/>
    </source>
</evidence>
<dbReference type="Pfam" id="PF00443">
    <property type="entry name" value="UCH"/>
    <property type="match status" value="1"/>
</dbReference>
<dbReference type="PANTHER" id="PTHR43982:SF1">
    <property type="entry name" value="UBIQUITIN CARBOXYL-TERMINAL HYDROLASE 14"/>
    <property type="match status" value="1"/>
</dbReference>
<name>A0A132NQX9_GIAIN</name>
<dbReference type="InterPro" id="IPR029071">
    <property type="entry name" value="Ubiquitin-like_domsf"/>
</dbReference>
<dbReference type="GO" id="GO:0016579">
    <property type="term" value="P:protein deubiquitination"/>
    <property type="evidence" value="ECO:0007669"/>
    <property type="project" value="InterPro"/>
</dbReference>
<evidence type="ECO:0000313" key="8">
    <source>
        <dbReference type="EMBL" id="KWX12427.1"/>
    </source>
</evidence>
<comment type="catalytic activity">
    <reaction evidence="1">
        <text>Thiol-dependent hydrolysis of ester, thioester, amide, peptide and isopeptide bonds formed by the C-terminal Gly of ubiquitin (a 76-residue protein attached to proteins as an intracellular targeting signal).</text>
        <dbReference type="EC" id="3.4.19.12"/>
    </reaction>
</comment>
<dbReference type="OrthoDB" id="333239at2759"/>
<evidence type="ECO:0000256" key="5">
    <source>
        <dbReference type="ARBA" id="ARBA00022801"/>
    </source>
</evidence>
<feature type="domain" description="USP" evidence="7">
    <location>
        <begin position="111"/>
        <end position="455"/>
    </location>
</feature>
<dbReference type="SUPFAM" id="SSF54001">
    <property type="entry name" value="Cysteine proteinases"/>
    <property type="match status" value="1"/>
</dbReference>
<dbReference type="GO" id="GO:0004843">
    <property type="term" value="F:cysteine-type deubiquitinase activity"/>
    <property type="evidence" value="ECO:0007669"/>
    <property type="project" value="UniProtKB-EC"/>
</dbReference>
<organism evidence="8 9">
    <name type="scientific">Giardia duodenalis assemblage B</name>
    <dbReference type="NCBI Taxonomy" id="1394984"/>
    <lineage>
        <taxon>Eukaryota</taxon>
        <taxon>Metamonada</taxon>
        <taxon>Diplomonadida</taxon>
        <taxon>Hexamitidae</taxon>
        <taxon>Giardiinae</taxon>
        <taxon>Giardia</taxon>
    </lineage>
</organism>
<proteinExistence type="predicted"/>